<evidence type="ECO:0000256" key="8">
    <source>
        <dbReference type="ARBA" id="ARBA00022857"/>
    </source>
</evidence>
<dbReference type="AlphaFoldDB" id="A0A9D2II97"/>
<comment type="catalytic activity">
    <reaction evidence="16 17 19">
        <text>(6S)-NADPHX + ADP = AMP + phosphate + NADPH + H(+)</text>
        <dbReference type="Rhea" id="RHEA:32235"/>
        <dbReference type="ChEBI" id="CHEBI:15378"/>
        <dbReference type="ChEBI" id="CHEBI:43474"/>
        <dbReference type="ChEBI" id="CHEBI:57783"/>
        <dbReference type="ChEBI" id="CHEBI:64076"/>
        <dbReference type="ChEBI" id="CHEBI:456215"/>
        <dbReference type="ChEBI" id="CHEBI:456216"/>
        <dbReference type="EC" id="4.2.1.136"/>
    </reaction>
</comment>
<evidence type="ECO:0000256" key="17">
    <source>
        <dbReference type="HAMAP-Rule" id="MF_01965"/>
    </source>
</evidence>
<dbReference type="InterPro" id="IPR000631">
    <property type="entry name" value="CARKD"/>
</dbReference>
<keyword evidence="6 17" id="KW-0547">Nucleotide-binding</keyword>
<keyword evidence="11 18" id="KW-0413">Isomerase</keyword>
<dbReference type="NCBIfam" id="TIGR00197">
    <property type="entry name" value="yjeF_nterm"/>
    <property type="match status" value="1"/>
</dbReference>
<keyword evidence="9 18" id="KW-0630">Potassium</keyword>
<keyword evidence="10 17" id="KW-0520">NAD</keyword>
<reference evidence="22" key="2">
    <citation type="submission" date="2021-04" db="EMBL/GenBank/DDBJ databases">
        <authorList>
            <person name="Gilroy R."/>
        </authorList>
    </citation>
    <scope>NUCLEOTIDE SEQUENCE</scope>
    <source>
        <strain evidence="22">CHK192-19661</strain>
    </source>
</reference>
<evidence type="ECO:0000256" key="3">
    <source>
        <dbReference type="ARBA" id="ARBA00006001"/>
    </source>
</evidence>
<sequence length="496" mass="50014">MQAVLTCAQMRAADKYTIEDLGVPSETLMERAGAAIAEEAEKLLRACGGKKVLAVCGGGNNGGDGWCAARLLSGRGFETAAYTFAEKFSADCAAQRKKYGGKVYASLPEEKFDLVIDAVFGTGFRGTPEGDAAAAIAYINASGAKVVSADIPSGLNGDSGAAALCVRADLTVAVGELKRGLLLGNGADVCGKIVRRDIGISLPQPADAALWEGEDAASLFPPRKKNTNKGSFGRAVILAGSAAYSGAPLLSCAAALRGGCGYTQLAVPSGLFPHCVGKFPEAILTAAPSAGGALAFDEAFLRTLLKAESIAFGMGCGVSREVYRIARFLLSEYGGTLILDADALNSLAQYGVGALKGHTGGVLLTPHPKEFSRLCGKDLPEVLGSGADLAKGFAAEYGVAVLLKGHVSSVTDGSFTVYTASGTPALAKGGSGDVLSGIAAAIAARGFSPLQAGAGASYLLGSAGSIAAARQGNEYSVTASDLVAALPAAIAQLSRA</sequence>
<keyword evidence="13" id="KW-0511">Multifunctional enzyme</keyword>
<evidence type="ECO:0000256" key="18">
    <source>
        <dbReference type="HAMAP-Rule" id="MF_01966"/>
    </source>
</evidence>
<feature type="binding site" evidence="18">
    <location>
        <position position="153"/>
    </location>
    <ligand>
        <name>K(+)</name>
        <dbReference type="ChEBI" id="CHEBI:29103"/>
    </ligand>
</feature>
<dbReference type="PIRSF" id="PIRSF017184">
    <property type="entry name" value="Nnr"/>
    <property type="match status" value="1"/>
</dbReference>
<evidence type="ECO:0000256" key="4">
    <source>
        <dbReference type="ARBA" id="ARBA00009524"/>
    </source>
</evidence>
<dbReference type="SUPFAM" id="SSF53613">
    <property type="entry name" value="Ribokinase-like"/>
    <property type="match status" value="1"/>
</dbReference>
<evidence type="ECO:0000256" key="9">
    <source>
        <dbReference type="ARBA" id="ARBA00022958"/>
    </source>
</evidence>
<feature type="binding site" evidence="17">
    <location>
        <position position="315"/>
    </location>
    <ligand>
        <name>(6S)-NADPHX</name>
        <dbReference type="ChEBI" id="CHEBI:64076"/>
    </ligand>
</feature>
<dbReference type="EMBL" id="DXCF01000035">
    <property type="protein sequence ID" value="HIZ10254.1"/>
    <property type="molecule type" value="Genomic_DNA"/>
</dbReference>
<evidence type="ECO:0000256" key="5">
    <source>
        <dbReference type="ARBA" id="ARBA00022723"/>
    </source>
</evidence>
<comment type="cofactor">
    <cofactor evidence="18 19">
        <name>K(+)</name>
        <dbReference type="ChEBI" id="CHEBI:29103"/>
    </cofactor>
    <text evidence="18 19">Binds 1 potassium ion per subunit.</text>
</comment>
<dbReference type="Pfam" id="PF03853">
    <property type="entry name" value="YjeF_N"/>
    <property type="match status" value="1"/>
</dbReference>
<dbReference type="GO" id="GO:0046872">
    <property type="term" value="F:metal ion binding"/>
    <property type="evidence" value="ECO:0007669"/>
    <property type="project" value="UniProtKB-UniRule"/>
</dbReference>
<comment type="similarity">
    <text evidence="3 19">In the N-terminal section; belongs to the NnrE/AIBP family.</text>
</comment>
<dbReference type="Proteomes" id="UP000824025">
    <property type="component" value="Unassembled WGS sequence"/>
</dbReference>
<dbReference type="SUPFAM" id="SSF64153">
    <property type="entry name" value="YjeF N-terminal domain-like"/>
    <property type="match status" value="1"/>
</dbReference>
<keyword evidence="8 17" id="KW-0521">NADP</keyword>
<keyword evidence="5 18" id="KW-0479">Metal-binding</keyword>
<evidence type="ECO:0000256" key="19">
    <source>
        <dbReference type="PIRNR" id="PIRNR017184"/>
    </source>
</evidence>
<dbReference type="PANTHER" id="PTHR12592:SF0">
    <property type="entry name" value="ATP-DEPENDENT (S)-NAD(P)H-HYDRATE DEHYDRATASE"/>
    <property type="match status" value="1"/>
</dbReference>
<feature type="domain" description="YjeF N-terminal" evidence="21">
    <location>
        <begin position="10"/>
        <end position="206"/>
    </location>
</feature>
<evidence type="ECO:0000313" key="23">
    <source>
        <dbReference type="Proteomes" id="UP000824025"/>
    </source>
</evidence>
<dbReference type="InterPro" id="IPR029056">
    <property type="entry name" value="Ribokinase-like"/>
</dbReference>
<dbReference type="InterPro" id="IPR036652">
    <property type="entry name" value="YjeF_N_dom_sf"/>
</dbReference>
<proteinExistence type="inferred from homology"/>
<evidence type="ECO:0000256" key="2">
    <source>
        <dbReference type="ARBA" id="ARBA00000909"/>
    </source>
</evidence>
<name>A0A9D2II97_9FIRM</name>
<protein>
    <recommendedName>
        <fullName evidence="19">Bifunctional NAD(P)H-hydrate repair enzyme</fullName>
    </recommendedName>
    <alternativeName>
        <fullName evidence="19">Nicotinamide nucleotide repair protein</fullName>
    </alternativeName>
    <domain>
        <recommendedName>
            <fullName evidence="19">ADP-dependent (S)-NAD(P)H-hydrate dehydratase</fullName>
            <ecNumber evidence="19">4.2.1.136</ecNumber>
        </recommendedName>
        <alternativeName>
            <fullName evidence="19">ADP-dependent NAD(P)HX dehydratase</fullName>
        </alternativeName>
    </domain>
    <domain>
        <recommendedName>
            <fullName evidence="19">NAD(P)H-hydrate epimerase</fullName>
            <ecNumber evidence="19">5.1.99.6</ecNumber>
        </recommendedName>
    </domain>
</protein>
<reference evidence="22" key="1">
    <citation type="journal article" date="2021" name="PeerJ">
        <title>Extensive microbial diversity within the chicken gut microbiome revealed by metagenomics and culture.</title>
        <authorList>
            <person name="Gilroy R."/>
            <person name="Ravi A."/>
            <person name="Getino M."/>
            <person name="Pursley I."/>
            <person name="Horton D.L."/>
            <person name="Alikhan N.F."/>
            <person name="Baker D."/>
            <person name="Gharbi K."/>
            <person name="Hall N."/>
            <person name="Watson M."/>
            <person name="Adriaenssens E.M."/>
            <person name="Foster-Nyarko E."/>
            <person name="Jarju S."/>
            <person name="Secka A."/>
            <person name="Antonio M."/>
            <person name="Oren A."/>
            <person name="Chaudhuri R.R."/>
            <person name="La Ragione R."/>
            <person name="Hildebrand F."/>
            <person name="Pallen M.J."/>
        </authorList>
    </citation>
    <scope>NUCLEOTIDE SEQUENCE</scope>
    <source>
        <strain evidence="22">CHK192-19661</strain>
    </source>
</reference>
<dbReference type="Pfam" id="PF01256">
    <property type="entry name" value="Carb_kinase"/>
    <property type="match status" value="1"/>
</dbReference>
<dbReference type="EC" id="5.1.99.6" evidence="19"/>
<feature type="binding site" evidence="18">
    <location>
        <begin position="121"/>
        <end position="127"/>
    </location>
    <ligand>
        <name>(6S)-NADPHX</name>
        <dbReference type="ChEBI" id="CHEBI:64076"/>
    </ligand>
</feature>
<dbReference type="CDD" id="cd01171">
    <property type="entry name" value="YXKO-related"/>
    <property type="match status" value="1"/>
</dbReference>
<dbReference type="InterPro" id="IPR004443">
    <property type="entry name" value="YjeF_N_dom"/>
</dbReference>
<evidence type="ECO:0000256" key="10">
    <source>
        <dbReference type="ARBA" id="ARBA00023027"/>
    </source>
</evidence>
<dbReference type="EC" id="4.2.1.136" evidence="19"/>
<organism evidence="22 23">
    <name type="scientific">Candidatus Borkfalkia avicola</name>
    <dbReference type="NCBI Taxonomy" id="2838503"/>
    <lineage>
        <taxon>Bacteria</taxon>
        <taxon>Bacillati</taxon>
        <taxon>Bacillota</taxon>
        <taxon>Clostridia</taxon>
        <taxon>Christensenellales</taxon>
        <taxon>Christensenellaceae</taxon>
        <taxon>Candidatus Borkfalkia</taxon>
    </lineage>
</organism>
<dbReference type="Gene3D" id="3.40.1190.20">
    <property type="match status" value="1"/>
</dbReference>
<comment type="catalytic activity">
    <reaction evidence="15 17 19">
        <text>(6S)-NADHX + ADP = AMP + phosphate + NADH + H(+)</text>
        <dbReference type="Rhea" id="RHEA:32223"/>
        <dbReference type="ChEBI" id="CHEBI:15378"/>
        <dbReference type="ChEBI" id="CHEBI:43474"/>
        <dbReference type="ChEBI" id="CHEBI:57945"/>
        <dbReference type="ChEBI" id="CHEBI:64074"/>
        <dbReference type="ChEBI" id="CHEBI:456215"/>
        <dbReference type="ChEBI" id="CHEBI:456216"/>
        <dbReference type="EC" id="4.2.1.136"/>
    </reaction>
</comment>
<feature type="binding site" evidence="18">
    <location>
        <begin position="60"/>
        <end position="64"/>
    </location>
    <ligand>
        <name>(6S)-NADPHX</name>
        <dbReference type="ChEBI" id="CHEBI:64076"/>
    </ligand>
</feature>
<comment type="subunit">
    <text evidence="17">Homotetramer.</text>
</comment>
<dbReference type="PROSITE" id="PS51383">
    <property type="entry name" value="YJEF_C_3"/>
    <property type="match status" value="1"/>
</dbReference>
<evidence type="ECO:0000256" key="11">
    <source>
        <dbReference type="ARBA" id="ARBA00023235"/>
    </source>
</evidence>
<comment type="similarity">
    <text evidence="4 19">In the C-terminal section; belongs to the NnrD/CARKD family.</text>
</comment>
<dbReference type="GO" id="GO:0046496">
    <property type="term" value="P:nicotinamide nucleotide metabolic process"/>
    <property type="evidence" value="ECO:0007669"/>
    <property type="project" value="UniProtKB-UniRule"/>
</dbReference>
<comment type="caution">
    <text evidence="18">Lacks conserved residue(s) required for the propagation of feature annotation.</text>
</comment>
<feature type="binding site" evidence="18">
    <location>
        <position position="61"/>
    </location>
    <ligand>
        <name>K(+)</name>
        <dbReference type="ChEBI" id="CHEBI:29103"/>
    </ligand>
</feature>
<keyword evidence="12 17" id="KW-0456">Lyase</keyword>
<feature type="binding site" evidence="18">
    <location>
        <position position="117"/>
    </location>
    <ligand>
        <name>K(+)</name>
        <dbReference type="ChEBI" id="CHEBI:29103"/>
    </ligand>
</feature>
<evidence type="ECO:0000256" key="12">
    <source>
        <dbReference type="ARBA" id="ARBA00023239"/>
    </source>
</evidence>
<dbReference type="GO" id="GO:0110051">
    <property type="term" value="P:metabolite repair"/>
    <property type="evidence" value="ECO:0007669"/>
    <property type="project" value="TreeGrafter"/>
</dbReference>
<feature type="binding site" evidence="17">
    <location>
        <begin position="404"/>
        <end position="408"/>
    </location>
    <ligand>
        <name>AMP</name>
        <dbReference type="ChEBI" id="CHEBI:456215"/>
    </ligand>
</feature>
<dbReference type="HAMAP" id="MF_01965">
    <property type="entry name" value="NADHX_dehydratase"/>
    <property type="match status" value="1"/>
</dbReference>
<comment type="similarity">
    <text evidence="17">Belongs to the NnrD/CARKD family.</text>
</comment>
<evidence type="ECO:0000313" key="22">
    <source>
        <dbReference type="EMBL" id="HIZ10254.1"/>
    </source>
</evidence>
<comment type="similarity">
    <text evidence="18">Belongs to the NnrE/AIBP family.</text>
</comment>
<comment type="function">
    <text evidence="17">Catalyzes the dehydration of the S-form of NAD(P)HX at the expense of ADP, which is converted to AMP. Together with NAD(P)HX epimerase, which catalyzes the epimerization of the S- and R-forms, the enzyme allows the repair of both epimers of NAD(P)HX, a damaged form of NAD(P)H that is a result of enzymatic or heat-dependent hydration.</text>
</comment>
<evidence type="ECO:0000256" key="15">
    <source>
        <dbReference type="ARBA" id="ARBA00048238"/>
    </source>
</evidence>
<feature type="binding site" evidence="17">
    <location>
        <position position="433"/>
    </location>
    <ligand>
        <name>(6S)-NADPHX</name>
        <dbReference type="ChEBI" id="CHEBI:64076"/>
    </ligand>
</feature>
<keyword evidence="7 17" id="KW-0067">ATP-binding</keyword>
<comment type="catalytic activity">
    <reaction evidence="2 18 19">
        <text>(6R)-NADPHX = (6S)-NADPHX</text>
        <dbReference type="Rhea" id="RHEA:32227"/>
        <dbReference type="ChEBI" id="CHEBI:64076"/>
        <dbReference type="ChEBI" id="CHEBI:64077"/>
        <dbReference type="EC" id="5.1.99.6"/>
    </reaction>
</comment>
<accession>A0A9D2II97</accession>
<dbReference type="GO" id="GO:0005524">
    <property type="term" value="F:ATP binding"/>
    <property type="evidence" value="ECO:0007669"/>
    <property type="project" value="UniProtKB-UniRule"/>
</dbReference>
<evidence type="ECO:0000256" key="14">
    <source>
        <dbReference type="ARBA" id="ARBA00025153"/>
    </source>
</evidence>
<evidence type="ECO:0000259" key="20">
    <source>
        <dbReference type="PROSITE" id="PS51383"/>
    </source>
</evidence>
<comment type="function">
    <text evidence="18">Catalyzes the epimerization of the S- and R-forms of NAD(P)HX, a damaged form of NAD(P)H that is a result of enzymatic or heat-dependent hydration. This is a prerequisite for the S-specific NAD(P)H-hydrate dehydratase to allow the repair of both epimers of NAD(P)HX.</text>
</comment>
<comment type="catalytic activity">
    <reaction evidence="1 18 19">
        <text>(6R)-NADHX = (6S)-NADHX</text>
        <dbReference type="Rhea" id="RHEA:32215"/>
        <dbReference type="ChEBI" id="CHEBI:64074"/>
        <dbReference type="ChEBI" id="CHEBI:64075"/>
        <dbReference type="EC" id="5.1.99.6"/>
    </reaction>
</comment>
<comment type="cofactor">
    <cofactor evidence="17">
        <name>Mg(2+)</name>
        <dbReference type="ChEBI" id="CHEBI:18420"/>
    </cofactor>
</comment>
<dbReference type="GO" id="GO:0052856">
    <property type="term" value="F:NAD(P)HX epimerase activity"/>
    <property type="evidence" value="ECO:0007669"/>
    <property type="project" value="UniProtKB-UniRule"/>
</dbReference>
<feature type="binding site" evidence="18">
    <location>
        <position position="150"/>
    </location>
    <ligand>
        <name>(6S)-NADPHX</name>
        <dbReference type="ChEBI" id="CHEBI:64076"/>
    </ligand>
</feature>
<feature type="binding site" evidence="17">
    <location>
        <position position="367"/>
    </location>
    <ligand>
        <name>(6S)-NADPHX</name>
        <dbReference type="ChEBI" id="CHEBI:64076"/>
    </ligand>
</feature>
<evidence type="ECO:0000256" key="6">
    <source>
        <dbReference type="ARBA" id="ARBA00022741"/>
    </source>
</evidence>
<feature type="binding site" evidence="17">
    <location>
        <position position="432"/>
    </location>
    <ligand>
        <name>AMP</name>
        <dbReference type="ChEBI" id="CHEBI:456215"/>
    </ligand>
</feature>
<feature type="binding site" evidence="17">
    <location>
        <position position="247"/>
    </location>
    <ligand>
        <name>(6S)-NADPHX</name>
        <dbReference type="ChEBI" id="CHEBI:64076"/>
    </ligand>
</feature>
<evidence type="ECO:0000256" key="7">
    <source>
        <dbReference type="ARBA" id="ARBA00022840"/>
    </source>
</evidence>
<dbReference type="NCBIfam" id="TIGR00196">
    <property type="entry name" value="yjeF_cterm"/>
    <property type="match status" value="1"/>
</dbReference>
<dbReference type="Gene3D" id="3.40.50.10260">
    <property type="entry name" value="YjeF N-terminal domain"/>
    <property type="match status" value="1"/>
</dbReference>
<feature type="domain" description="YjeF C-terminal" evidence="20">
    <location>
        <begin position="212"/>
        <end position="493"/>
    </location>
</feature>
<comment type="caution">
    <text evidence="22">The sequence shown here is derived from an EMBL/GenBank/DDBJ whole genome shotgun (WGS) entry which is preliminary data.</text>
</comment>
<dbReference type="PANTHER" id="PTHR12592">
    <property type="entry name" value="ATP-DEPENDENT (S)-NAD(P)H-HYDRATE DEHYDRATASE FAMILY MEMBER"/>
    <property type="match status" value="1"/>
</dbReference>
<dbReference type="GO" id="GO:0052855">
    <property type="term" value="F:ADP-dependent NAD(P)H-hydrate dehydratase activity"/>
    <property type="evidence" value="ECO:0007669"/>
    <property type="project" value="UniProtKB-UniRule"/>
</dbReference>
<gene>
    <name evidence="17" type="primary">nnrD</name>
    <name evidence="18" type="synonym">nnrE</name>
    <name evidence="22" type="ORF">H9726_07180</name>
</gene>
<dbReference type="HAMAP" id="MF_01966">
    <property type="entry name" value="NADHX_epimerase"/>
    <property type="match status" value="1"/>
</dbReference>
<evidence type="ECO:0000256" key="1">
    <source>
        <dbReference type="ARBA" id="ARBA00000013"/>
    </source>
</evidence>
<dbReference type="PROSITE" id="PS51385">
    <property type="entry name" value="YJEF_N"/>
    <property type="match status" value="1"/>
</dbReference>
<evidence type="ECO:0000256" key="13">
    <source>
        <dbReference type="ARBA" id="ARBA00023268"/>
    </source>
</evidence>
<comment type="function">
    <text evidence="14 19">Bifunctional enzyme that catalyzes the epimerization of the S- and R-forms of NAD(P)HX and the dehydration of the S-form of NAD(P)HX at the expense of ADP, which is converted to AMP. This allows the repair of both epimers of NAD(P)HX, a damaged form of NAD(P)H that is a result of enzymatic or heat-dependent hydration.</text>
</comment>
<evidence type="ECO:0000259" key="21">
    <source>
        <dbReference type="PROSITE" id="PS51385"/>
    </source>
</evidence>
<evidence type="ECO:0000256" key="16">
    <source>
        <dbReference type="ARBA" id="ARBA00049209"/>
    </source>
</evidence>
<dbReference type="InterPro" id="IPR030677">
    <property type="entry name" value="Nnr"/>
</dbReference>